<accession>A0AAD3HLY6</accession>
<evidence type="ECO:0000313" key="2">
    <source>
        <dbReference type="EMBL" id="GFR45607.1"/>
    </source>
</evidence>
<protein>
    <submittedName>
        <fullName evidence="2">Uncharacterized protein</fullName>
    </submittedName>
</protein>
<dbReference type="EMBL" id="BMAR01000010">
    <property type="protein sequence ID" value="GFR45607.1"/>
    <property type="molecule type" value="Genomic_DNA"/>
</dbReference>
<organism evidence="2 3">
    <name type="scientific">Astrephomene gubernaculifera</name>
    <dbReference type="NCBI Taxonomy" id="47775"/>
    <lineage>
        <taxon>Eukaryota</taxon>
        <taxon>Viridiplantae</taxon>
        <taxon>Chlorophyta</taxon>
        <taxon>core chlorophytes</taxon>
        <taxon>Chlorophyceae</taxon>
        <taxon>CS clade</taxon>
        <taxon>Chlamydomonadales</taxon>
        <taxon>Astrephomenaceae</taxon>
        <taxon>Astrephomene</taxon>
    </lineage>
</organism>
<comment type="caution">
    <text evidence="2">The sequence shown here is derived from an EMBL/GenBank/DDBJ whole genome shotgun (WGS) entry which is preliminary data.</text>
</comment>
<name>A0AAD3HLY6_9CHLO</name>
<evidence type="ECO:0000313" key="3">
    <source>
        <dbReference type="Proteomes" id="UP001054857"/>
    </source>
</evidence>
<dbReference type="Proteomes" id="UP001054857">
    <property type="component" value="Unassembled WGS sequence"/>
</dbReference>
<keyword evidence="3" id="KW-1185">Reference proteome</keyword>
<feature type="region of interest" description="Disordered" evidence="1">
    <location>
        <begin position="107"/>
        <end position="135"/>
    </location>
</feature>
<dbReference type="AlphaFoldDB" id="A0AAD3HLY6"/>
<gene>
    <name evidence="2" type="ORF">Agub_g7004</name>
</gene>
<reference evidence="2 3" key="1">
    <citation type="journal article" date="2021" name="Sci. Rep.">
        <title>Genome sequencing of the multicellular alga Astrephomene provides insights into convergent evolution of germ-soma differentiation.</title>
        <authorList>
            <person name="Yamashita S."/>
            <person name="Yamamoto K."/>
            <person name="Matsuzaki R."/>
            <person name="Suzuki S."/>
            <person name="Yamaguchi H."/>
            <person name="Hirooka S."/>
            <person name="Minakuchi Y."/>
            <person name="Miyagishima S."/>
            <person name="Kawachi M."/>
            <person name="Toyoda A."/>
            <person name="Nozaki H."/>
        </authorList>
    </citation>
    <scope>NUCLEOTIDE SEQUENCE [LARGE SCALE GENOMIC DNA]</scope>
    <source>
        <strain evidence="2 3">NIES-4017</strain>
    </source>
</reference>
<proteinExistence type="predicted"/>
<sequence>MLALRWRAPHAASGGRFGAPGVVSGTELPRVWRALTACCTLASTRSASSPRSSSSSSSSSSYSSSSPALLASCLSLPPAPAAPAAPPPHSLCDRKLHTRCTSSAVMTRLGSGGTRRRIAARGPLPPRKRPAAAEPRDLAAADAVAAEEGAKGLLLGLEVRRLALRRAGLDFWKVGAKGF</sequence>
<evidence type="ECO:0000256" key="1">
    <source>
        <dbReference type="SAM" id="MobiDB-lite"/>
    </source>
</evidence>